<dbReference type="InterPro" id="IPR000172">
    <property type="entry name" value="GMC_OxRdtase_N"/>
</dbReference>
<dbReference type="GO" id="GO:0050660">
    <property type="term" value="F:flavin adenine dinucleotide binding"/>
    <property type="evidence" value="ECO:0007669"/>
    <property type="project" value="InterPro"/>
</dbReference>
<feature type="region of interest" description="Disordered" evidence="5">
    <location>
        <begin position="1"/>
        <end position="23"/>
    </location>
</feature>
<keyword evidence="2" id="KW-0285">Flavoprotein</keyword>
<dbReference type="STRING" id="326474.AWB65_06373"/>
<dbReference type="GO" id="GO:0016614">
    <property type="term" value="F:oxidoreductase activity, acting on CH-OH group of donors"/>
    <property type="evidence" value="ECO:0007669"/>
    <property type="project" value="InterPro"/>
</dbReference>
<dbReference type="InterPro" id="IPR007867">
    <property type="entry name" value="GMC_OxRtase_C"/>
</dbReference>
<dbReference type="AlphaFoldDB" id="A0A158JCN7"/>
<comment type="caution">
    <text evidence="8">The sequence shown here is derived from an EMBL/GenBank/DDBJ whole genome shotgun (WGS) entry which is preliminary data.</text>
</comment>
<dbReference type="SUPFAM" id="SSF54373">
    <property type="entry name" value="FAD-linked reductases, C-terminal domain"/>
    <property type="match status" value="1"/>
</dbReference>
<protein>
    <submittedName>
        <fullName evidence="8">Glucose-methanol-choline oxidoreductase</fullName>
    </submittedName>
</protein>
<evidence type="ECO:0000256" key="2">
    <source>
        <dbReference type="ARBA" id="ARBA00022630"/>
    </source>
</evidence>
<name>A0A158JCN7_9BURK</name>
<dbReference type="PANTHER" id="PTHR46056">
    <property type="entry name" value="LONG-CHAIN-ALCOHOL OXIDASE"/>
    <property type="match status" value="1"/>
</dbReference>
<comment type="similarity">
    <text evidence="1">Belongs to the GMC oxidoreductase family.</text>
</comment>
<sequence>MQKINMLDEAQHRPRGKNGRAPNVFRVGAWTPMREYPQDEAVDFAIVGTGAGGGTLACRLAEKGFSVVAFDAGAWWRPLEEFASDETHQHKLYWTDERICDGENPLKLGNNNSGKAVGGSTVHFAMVSLRFRPEWFKSRSLLGYGADWPLDWREMWRYYAEVEDALKISGPVNYPWGPKRPRYPYRAHELNAAALVLARGAETLGIPWSPTPLATLSAPRGEAHPCVYRGFCVSGCATNAKQSALVTWIPRAVAAGAEIRDLAMVGRIDANEQGLATGVEYFREGRWQFQRARNIVVAGYAIETPRLLLMSANGRFPEGLANSSGLVGRNLMVQSNQASWGVMKEEIRWYKGPPSLALTEHWNYTDKGKDFFGGYCYMSQGPLPNAWVAAQNGRGLWGEALMREMQKYNHQAGLKIVGETLPQERNRVTLADEKDQYGLPVARVTYSLCDNDRSLIRHSLDFMGRALRAAGASEIWNETDDTCHLNGTARMGDDPRSSVVDADCRSWDIPNLWICDGSVFPTVGGVNPSLTIQAIACRTADRIVALAARGELDARKKM</sequence>
<dbReference type="Proteomes" id="UP000054977">
    <property type="component" value="Unassembled WGS sequence"/>
</dbReference>
<evidence type="ECO:0000313" key="8">
    <source>
        <dbReference type="EMBL" id="SAL66662.1"/>
    </source>
</evidence>
<gene>
    <name evidence="8" type="ORF">AWB65_06373</name>
</gene>
<feature type="domain" description="Glucose-methanol-choline oxidoreductase C-terminal" evidence="7">
    <location>
        <begin position="422"/>
        <end position="536"/>
    </location>
</feature>
<dbReference type="SUPFAM" id="SSF51905">
    <property type="entry name" value="FAD/NAD(P)-binding domain"/>
    <property type="match status" value="1"/>
</dbReference>
<evidence type="ECO:0000259" key="7">
    <source>
        <dbReference type="Pfam" id="PF05199"/>
    </source>
</evidence>
<evidence type="ECO:0000256" key="1">
    <source>
        <dbReference type="ARBA" id="ARBA00010790"/>
    </source>
</evidence>
<feature type="domain" description="Glucose-methanol-choline oxidoreductase N-terminal" evidence="6">
    <location>
        <begin position="113"/>
        <end position="333"/>
    </location>
</feature>
<evidence type="ECO:0000313" key="9">
    <source>
        <dbReference type="Proteomes" id="UP000054977"/>
    </source>
</evidence>
<dbReference type="Gene3D" id="3.50.50.60">
    <property type="entry name" value="FAD/NAD(P)-binding domain"/>
    <property type="match status" value="2"/>
</dbReference>
<dbReference type="Pfam" id="PF05199">
    <property type="entry name" value="GMC_oxred_C"/>
    <property type="match status" value="1"/>
</dbReference>
<evidence type="ECO:0000259" key="6">
    <source>
        <dbReference type="Pfam" id="PF00732"/>
    </source>
</evidence>
<reference evidence="8" key="1">
    <citation type="submission" date="2016-01" db="EMBL/GenBank/DDBJ databases">
        <authorList>
            <person name="Peeters C."/>
        </authorList>
    </citation>
    <scope>NUCLEOTIDE SEQUENCE [LARGE SCALE GENOMIC DNA]</scope>
    <source>
        <strain evidence="8">LMG 22934</strain>
    </source>
</reference>
<dbReference type="EMBL" id="FCNW02000078">
    <property type="protein sequence ID" value="SAL66662.1"/>
    <property type="molecule type" value="Genomic_DNA"/>
</dbReference>
<evidence type="ECO:0000256" key="3">
    <source>
        <dbReference type="ARBA" id="ARBA00022827"/>
    </source>
</evidence>
<keyword evidence="4" id="KW-0560">Oxidoreductase</keyword>
<organism evidence="8 9">
    <name type="scientific">Caballeronia humi</name>
    <dbReference type="NCBI Taxonomy" id="326474"/>
    <lineage>
        <taxon>Bacteria</taxon>
        <taxon>Pseudomonadati</taxon>
        <taxon>Pseudomonadota</taxon>
        <taxon>Betaproteobacteria</taxon>
        <taxon>Burkholderiales</taxon>
        <taxon>Burkholderiaceae</taxon>
        <taxon>Caballeronia</taxon>
    </lineage>
</organism>
<dbReference type="InterPro" id="IPR036188">
    <property type="entry name" value="FAD/NAD-bd_sf"/>
</dbReference>
<dbReference type="PANTHER" id="PTHR46056:SF12">
    <property type="entry name" value="LONG-CHAIN-ALCOHOL OXIDASE"/>
    <property type="match status" value="1"/>
</dbReference>
<evidence type="ECO:0000256" key="5">
    <source>
        <dbReference type="SAM" id="MobiDB-lite"/>
    </source>
</evidence>
<keyword evidence="9" id="KW-1185">Reference proteome</keyword>
<evidence type="ECO:0000256" key="4">
    <source>
        <dbReference type="ARBA" id="ARBA00023002"/>
    </source>
</evidence>
<proteinExistence type="inferred from homology"/>
<accession>A0A158JCN7</accession>
<dbReference type="Pfam" id="PF00732">
    <property type="entry name" value="GMC_oxred_N"/>
    <property type="match status" value="1"/>
</dbReference>
<keyword evidence="3" id="KW-0274">FAD</keyword>